<dbReference type="Gene3D" id="1.10.1410.10">
    <property type="match status" value="3"/>
</dbReference>
<accession>A0ABP1RR82</accession>
<reference evidence="2 3" key="1">
    <citation type="submission" date="2024-08" db="EMBL/GenBank/DDBJ databases">
        <authorList>
            <person name="Cucini C."/>
            <person name="Frati F."/>
        </authorList>
    </citation>
    <scope>NUCLEOTIDE SEQUENCE [LARGE SCALE GENOMIC DNA]</scope>
</reference>
<proteinExistence type="predicted"/>
<dbReference type="Proteomes" id="UP001642540">
    <property type="component" value="Unassembled WGS sequence"/>
</dbReference>
<dbReference type="EMBL" id="CAXLJM020000099">
    <property type="protein sequence ID" value="CAL8133439.1"/>
    <property type="molecule type" value="Genomic_DNA"/>
</dbReference>
<gene>
    <name evidence="2" type="ORF">ODALV1_LOCUS25068</name>
</gene>
<dbReference type="PANTHER" id="PTHR12271:SF40">
    <property type="entry name" value="POLY(A) RNA POLYMERASE GLD2"/>
    <property type="match status" value="1"/>
</dbReference>
<name>A0ABP1RR82_9HEXA</name>
<evidence type="ECO:0000313" key="2">
    <source>
        <dbReference type="EMBL" id="CAL8133439.1"/>
    </source>
</evidence>
<feature type="compositionally biased region" description="Polar residues" evidence="1">
    <location>
        <begin position="452"/>
        <end position="466"/>
    </location>
</feature>
<feature type="region of interest" description="Disordered" evidence="1">
    <location>
        <begin position="1"/>
        <end position="20"/>
    </location>
</feature>
<protein>
    <submittedName>
        <fullName evidence="2">Uncharacterized protein</fullName>
    </submittedName>
</protein>
<keyword evidence="3" id="KW-1185">Reference proteome</keyword>
<feature type="region of interest" description="Disordered" evidence="1">
    <location>
        <begin position="445"/>
        <end position="466"/>
    </location>
</feature>
<dbReference type="PANTHER" id="PTHR12271">
    <property type="entry name" value="POLY A POLYMERASE CID PAP -RELATED"/>
    <property type="match status" value="1"/>
</dbReference>
<evidence type="ECO:0000313" key="3">
    <source>
        <dbReference type="Proteomes" id="UP001642540"/>
    </source>
</evidence>
<comment type="caution">
    <text evidence="2">The sequence shown here is derived from an EMBL/GenBank/DDBJ whole genome shotgun (WGS) entry which is preliminary data.</text>
</comment>
<sequence>MEGDKWKVVDSTEGNSDDDKHTMELQLRSSDPQEYLELNTQFAAIIAEVEISDADFLRLTTLMKRILNIVRRQNSKITMATLFRHNYLKVRNAGSNQILVYISGSNYRPLFMLVPELENLFKNSYVKPFRGKKSVRDIEAGVPVLDIESDLIVGVVTHGDYQTEVITCQLAKHLLDFDPRAKSLISLVHYWARLNDVTLSKKKAKPKTPSNMPDPVALEWLCLFFLGQEKVIPTLQKLRNRAKSRKDVVIIGRPEFNIDFPTDPGFIEEWRSMKLKNMPVQDSNEYVLEVLLLAHGFFNFCSKNNFKGKVLNTINGELLPLMAAIEEGLIVPSLNADNCKDKSSFELMRKKALALEAELAGEIYLKQPFHFQRFEIKQLKFENEILPLMEMTRRKLKFYLKCHRMKKEGTMVDVKLKSLLEAKSGRLEVANRIIKPVRKCPSFEEEEALTAPNGQPQNVASYSQQDSHHSQLSAHAQYVAIRKEVEIPDQEFLQVVDLMGRIQKTANKRNSQVKYTTIFRHNYLKLRNAGSNDILIYISEFQHEPLNMIRPEREVERLFQGSIIQPLPETSEAAKEKIEIGFPYFDKLSGLKFGLVTDKAYQVEVITCQLAKYLFKFDPRAKSFITLIHFWAGENKVTLSDPQNCRIPDPTALEWLCLFFLGRENLVPTLKKLRTRAEGRKKIFFEGNKKFNIAFPNDIHFIGDWKEKKMKNIAPRGSDQYVVDLLKLIQRFFAFCSGNEWEGNVLNTEDGGVIPLISAIEEGLIEPLDVNKCKDKARFRMLRMRALALEGELKGELYLMQPFLNKRFEICQKKFGNQVRPLMEKTGRKLKAFLERVEDGNGAFPEVDLRSLFQPEKSIENECEKIIRALVQQKLRENEKTEDDLHHHQVSGMLPLPKIWNADDYSHGISVSVSNNGDGATLLDHFRMISEEVVMPDDEWEATTELIRKLSTLYASNGFPNCELIPIRNRYLKLQPMDPEAISVFFLDHPVLYSEDLEGARRFSSPGGAYVEYQIWRVNGNERYSPETKRLLLASIEPLPNSAIGTKLEIPLLSFEQFPFYLATPSFLPEAQTSKMIGYLSTFDARVKPLMTAIFYWAKVNKIRLGNEDQSQFTVGIAPDPALLEWLVIFFLCEKKILPPPSEISERNGDSFSLHYGDVDIGVKVDQKYAREWWNRYKEVDKEQHVLNVFVLAQEFFSFWNKFGLKSANEPMIIDLKNGRSFEKKEVTKNSDNIRRLSWVTGISIHDLNLLKSEPAISQSFYSPDERVTIIHPLYVKYGFSFCWKSFLFTVCPKMGATSRRLNELLNIYKTKNGNPKQFKTNCAIETIFKVCE</sequence>
<organism evidence="2 3">
    <name type="scientific">Orchesella dallaii</name>
    <dbReference type="NCBI Taxonomy" id="48710"/>
    <lineage>
        <taxon>Eukaryota</taxon>
        <taxon>Metazoa</taxon>
        <taxon>Ecdysozoa</taxon>
        <taxon>Arthropoda</taxon>
        <taxon>Hexapoda</taxon>
        <taxon>Collembola</taxon>
        <taxon>Entomobryomorpha</taxon>
        <taxon>Entomobryoidea</taxon>
        <taxon>Orchesellidae</taxon>
        <taxon>Orchesellinae</taxon>
        <taxon>Orchesella</taxon>
    </lineage>
</organism>
<feature type="compositionally biased region" description="Basic and acidic residues" evidence="1">
    <location>
        <begin position="1"/>
        <end position="10"/>
    </location>
</feature>
<evidence type="ECO:0000256" key="1">
    <source>
        <dbReference type="SAM" id="MobiDB-lite"/>
    </source>
</evidence>